<dbReference type="SUPFAM" id="SSF51197">
    <property type="entry name" value="Clavaminate synthase-like"/>
    <property type="match status" value="1"/>
</dbReference>
<dbReference type="GO" id="GO:0048244">
    <property type="term" value="F:phytanoyl-CoA dioxygenase activity"/>
    <property type="evidence" value="ECO:0007669"/>
    <property type="project" value="UniProtKB-EC"/>
</dbReference>
<comment type="similarity">
    <text evidence="1">Belongs to the PhyH family.</text>
</comment>
<dbReference type="Proteomes" id="UP001431783">
    <property type="component" value="Unassembled WGS sequence"/>
</dbReference>
<dbReference type="EC" id="1.14.11.18" evidence="2"/>
<gene>
    <name evidence="5" type="ORF">WA026_011587</name>
</gene>
<sequence>MSSKRYTKNNKALTDQQRDFYEQNGYIIIKNNVPHHLIDELCTRFVEICENRVPYEMPLIIAKDKSLLEKGYTGQHAVNKFQDILHDDVFFKYACYQAVGDVVESIIGPNFSGVTSMFLNKPPFGHPDLSIHPLHQDLYYFPFRPINTIVGTWTAMEDVNEMNGCLFAVPGSHRREELYEHDYPKQERRNRFYHGVQGFENEPRVNFIMDKGDTVFFHPLLLHGSGVNKSRSCRRAISFHFADSNSYFIDITGTIQEKIVKEFEPQYKFDYMTIYRRKGRHVRGNKGSFLNYQSNL</sequence>
<evidence type="ECO:0000256" key="2">
    <source>
        <dbReference type="ARBA" id="ARBA00034809"/>
    </source>
</evidence>
<proteinExistence type="inferred from homology"/>
<dbReference type="EMBL" id="JARQZJ010000005">
    <property type="protein sequence ID" value="KAK9871320.1"/>
    <property type="molecule type" value="Genomic_DNA"/>
</dbReference>
<dbReference type="PANTHER" id="PTHR21308">
    <property type="entry name" value="PHYTANOYL-COA ALPHA-HYDROXYLASE"/>
    <property type="match status" value="1"/>
</dbReference>
<dbReference type="GO" id="GO:0001561">
    <property type="term" value="P:fatty acid alpha-oxidation"/>
    <property type="evidence" value="ECO:0007669"/>
    <property type="project" value="InterPro"/>
</dbReference>
<reference evidence="5 6" key="1">
    <citation type="submission" date="2023-03" db="EMBL/GenBank/DDBJ databases">
        <title>Genome insight into feeding habits of ladybird beetles.</title>
        <authorList>
            <person name="Li H.-S."/>
            <person name="Huang Y.-H."/>
            <person name="Pang H."/>
        </authorList>
    </citation>
    <scope>NUCLEOTIDE SEQUENCE [LARGE SCALE GENOMIC DNA]</scope>
    <source>
        <strain evidence="5">SYSU_2023b</strain>
        <tissue evidence="5">Whole body</tissue>
    </source>
</reference>
<accession>A0AAW1TRL9</accession>
<evidence type="ECO:0000256" key="1">
    <source>
        <dbReference type="ARBA" id="ARBA00005830"/>
    </source>
</evidence>
<dbReference type="Pfam" id="PF05721">
    <property type="entry name" value="PhyH"/>
    <property type="match status" value="1"/>
</dbReference>
<dbReference type="PANTHER" id="PTHR21308:SF1">
    <property type="entry name" value="PHYTANOYL-COA DIOXYGENASE, PEROXISOMAL"/>
    <property type="match status" value="1"/>
</dbReference>
<name>A0AAW1TRL9_9CUCU</name>
<keyword evidence="6" id="KW-1185">Reference proteome</keyword>
<evidence type="ECO:0000256" key="3">
    <source>
        <dbReference type="ARBA" id="ARBA00034921"/>
    </source>
</evidence>
<evidence type="ECO:0000313" key="5">
    <source>
        <dbReference type="EMBL" id="KAK9871320.1"/>
    </source>
</evidence>
<dbReference type="InterPro" id="IPR008775">
    <property type="entry name" value="Phytyl_CoA_dOase-like"/>
</dbReference>
<comment type="caution">
    <text evidence="5">The sequence shown here is derived from an EMBL/GenBank/DDBJ whole genome shotgun (WGS) entry which is preliminary data.</text>
</comment>
<protein>
    <recommendedName>
        <fullName evidence="2">phytanoyl-CoA dioxygenase</fullName>
        <ecNumber evidence="2">1.14.11.18</ecNumber>
    </recommendedName>
    <alternativeName>
        <fullName evidence="3">Phytanic acid oxidase</fullName>
    </alternativeName>
    <alternativeName>
        <fullName evidence="4">Phytanoyl-CoA alpha-hydroxylase</fullName>
    </alternativeName>
</protein>
<dbReference type="AlphaFoldDB" id="A0AAW1TRL9"/>
<dbReference type="Gene3D" id="2.60.120.620">
    <property type="entry name" value="q2cbj1_9rhob like domain"/>
    <property type="match status" value="1"/>
</dbReference>
<dbReference type="InterPro" id="IPR047128">
    <property type="entry name" value="PhyH"/>
</dbReference>
<organism evidence="5 6">
    <name type="scientific">Henosepilachna vigintioctopunctata</name>
    <dbReference type="NCBI Taxonomy" id="420089"/>
    <lineage>
        <taxon>Eukaryota</taxon>
        <taxon>Metazoa</taxon>
        <taxon>Ecdysozoa</taxon>
        <taxon>Arthropoda</taxon>
        <taxon>Hexapoda</taxon>
        <taxon>Insecta</taxon>
        <taxon>Pterygota</taxon>
        <taxon>Neoptera</taxon>
        <taxon>Endopterygota</taxon>
        <taxon>Coleoptera</taxon>
        <taxon>Polyphaga</taxon>
        <taxon>Cucujiformia</taxon>
        <taxon>Coccinelloidea</taxon>
        <taxon>Coccinellidae</taxon>
        <taxon>Epilachninae</taxon>
        <taxon>Epilachnini</taxon>
        <taxon>Henosepilachna</taxon>
    </lineage>
</organism>
<evidence type="ECO:0000256" key="4">
    <source>
        <dbReference type="ARBA" id="ARBA00034924"/>
    </source>
</evidence>
<evidence type="ECO:0000313" key="6">
    <source>
        <dbReference type="Proteomes" id="UP001431783"/>
    </source>
</evidence>